<dbReference type="RefSeq" id="WP_188330028.1">
    <property type="nucleotide sequence ID" value="NZ_JACTOL010000009.1"/>
</dbReference>
<evidence type="ECO:0008006" key="3">
    <source>
        <dbReference type="Google" id="ProtNLM"/>
    </source>
</evidence>
<sequence>MDIPADSHGLVLRSEVVGPHVTDKQLQRSVADDGLRRLWPGIFADSSTLADLDKLETHRMTVMAAARAGGPTRIVSHVSAGAMHRLPMLYPDLTRVHVTSPKVGKTTDRVVRHQGVVAPRDVVVVDGVAVTSVARTACDVARLGNSRRALVVLDAALRQGAELQRMQEILESCRRFKGVEMLRRMLPLATAQSESVGESLSRALMLECADLPEPRPQVSIVDDDGTFIARVDFLLAEKLVGEFDGLVKYSGALSDTPPWQTVVEEKAREDKLRAQGYIVVRWTWQDLRDRAKFHALLTQGLRLAGVH</sequence>
<protein>
    <recommendedName>
        <fullName evidence="3">Transcriptional regulator, AbiEi antitoxin, Type IV TA system</fullName>
    </recommendedName>
</protein>
<name>A0A7D7RTT6_9ACTN</name>
<reference evidence="2" key="1">
    <citation type="submission" date="2020-07" db="EMBL/GenBank/DDBJ databases">
        <title>novel species isolated from the respiratory tract of Marmot.</title>
        <authorList>
            <person name="Zhang G."/>
        </authorList>
    </citation>
    <scope>NUCLEOTIDE SEQUENCE [LARGE SCALE GENOMIC DNA]</scope>
    <source>
        <strain evidence="2">686</strain>
    </source>
</reference>
<dbReference type="KEGG" id="gji:H1R19_06845"/>
<dbReference type="EMBL" id="CP059491">
    <property type="protein sequence ID" value="QMT03773.1"/>
    <property type="molecule type" value="Genomic_DNA"/>
</dbReference>
<keyword evidence="2" id="KW-1185">Reference proteome</keyword>
<accession>A0A7D7RTT6</accession>
<organism evidence="1 2">
    <name type="scientific">Gordonia jinghuaiqii</name>
    <dbReference type="NCBI Taxonomy" id="2758710"/>
    <lineage>
        <taxon>Bacteria</taxon>
        <taxon>Bacillati</taxon>
        <taxon>Actinomycetota</taxon>
        <taxon>Actinomycetes</taxon>
        <taxon>Mycobacteriales</taxon>
        <taxon>Gordoniaceae</taxon>
        <taxon>Gordonia</taxon>
    </lineage>
</organism>
<evidence type="ECO:0000313" key="1">
    <source>
        <dbReference type="EMBL" id="QMT03773.1"/>
    </source>
</evidence>
<dbReference type="AlphaFoldDB" id="A0A7D7RTT6"/>
<proteinExistence type="predicted"/>
<evidence type="ECO:0000313" key="2">
    <source>
        <dbReference type="Proteomes" id="UP000515663"/>
    </source>
</evidence>
<dbReference type="Proteomes" id="UP000515663">
    <property type="component" value="Chromosome"/>
</dbReference>
<gene>
    <name evidence="1" type="ORF">H1R19_06845</name>
</gene>